<dbReference type="InterPro" id="IPR006145">
    <property type="entry name" value="PsdUridine_synth_RsuA/RluA"/>
</dbReference>
<reference evidence="2 3" key="1">
    <citation type="submission" date="2016-10" db="EMBL/GenBank/DDBJ databases">
        <title>Genome of airborne Acinetobacter sp. 5-2Ac02 in the hospital environment: Species near to Acinetobacter towneri.</title>
        <authorList>
            <person name="Barbosa B."/>
            <person name="Fernandez-Garcia L."/>
            <person name="Gato E."/>
            <person name="Leao R."/>
            <person name="Albano R."/>
            <person name="Fernandez B."/>
            <person name="Fernandez-Cuenca F."/>
            <person name="Marques E."/>
            <person name="Tomas M."/>
        </authorList>
    </citation>
    <scope>NUCLEOTIDE SEQUENCE [LARGE SCALE GENOMIC DNA]</scope>
    <source>
        <strain evidence="2 3">5-2Ac02</strain>
    </source>
</reference>
<gene>
    <name evidence="2" type="ORF">BJN41_11565</name>
</gene>
<dbReference type="eggNOG" id="COG0564">
    <property type="taxonomic scope" value="Bacteria"/>
</dbReference>
<comment type="caution">
    <text evidence="2">The sequence shown here is derived from an EMBL/GenBank/DDBJ whole genome shotgun (WGS) entry which is preliminary data.</text>
</comment>
<evidence type="ECO:0000313" key="3">
    <source>
        <dbReference type="Proteomes" id="UP000186931"/>
    </source>
</evidence>
<evidence type="ECO:0000313" key="2">
    <source>
        <dbReference type="EMBL" id="OFE42870.1"/>
    </source>
</evidence>
<evidence type="ECO:0000259" key="1">
    <source>
        <dbReference type="Pfam" id="PF00849"/>
    </source>
</evidence>
<organism evidence="2 3">
    <name type="scientific">Acinetobacter towneri</name>
    <dbReference type="NCBI Taxonomy" id="202956"/>
    <lineage>
        <taxon>Bacteria</taxon>
        <taxon>Pseudomonadati</taxon>
        <taxon>Pseudomonadota</taxon>
        <taxon>Gammaproteobacteria</taxon>
        <taxon>Moraxellales</taxon>
        <taxon>Moraxellaceae</taxon>
        <taxon>Acinetobacter</taxon>
    </lineage>
</organism>
<feature type="domain" description="Pseudouridine synthase RsuA/RluA-like" evidence="1">
    <location>
        <begin position="103"/>
        <end position="249"/>
    </location>
</feature>
<proteinExistence type="predicted"/>
<dbReference type="InterPro" id="IPR020103">
    <property type="entry name" value="PsdUridine_synth_cat_dom_sf"/>
</dbReference>
<dbReference type="InterPro" id="IPR006224">
    <property type="entry name" value="PsdUridine_synth_RluA-like_CS"/>
</dbReference>
<dbReference type="Proteomes" id="UP000186931">
    <property type="component" value="Unassembled WGS sequence"/>
</dbReference>
<name>A0A1E8DZR4_9GAMM</name>
<dbReference type="GO" id="GO:0140098">
    <property type="term" value="F:catalytic activity, acting on RNA"/>
    <property type="evidence" value="ECO:0007669"/>
    <property type="project" value="UniProtKB-ARBA"/>
</dbReference>
<dbReference type="GO" id="GO:0003723">
    <property type="term" value="F:RNA binding"/>
    <property type="evidence" value="ECO:0007669"/>
    <property type="project" value="InterPro"/>
</dbReference>
<dbReference type="Gene3D" id="3.30.2350.10">
    <property type="entry name" value="Pseudouridine synthase"/>
    <property type="match status" value="1"/>
</dbReference>
<dbReference type="GO" id="GO:0009982">
    <property type="term" value="F:pseudouridine synthase activity"/>
    <property type="evidence" value="ECO:0007669"/>
    <property type="project" value="InterPro"/>
</dbReference>
<accession>A0A1E8DZR4</accession>
<dbReference type="SUPFAM" id="SSF55120">
    <property type="entry name" value="Pseudouridine synthase"/>
    <property type="match status" value="1"/>
</dbReference>
<dbReference type="EMBL" id="MKQS01000022">
    <property type="protein sequence ID" value="OFE42870.1"/>
    <property type="molecule type" value="Genomic_DNA"/>
</dbReference>
<dbReference type="PROSITE" id="PS01129">
    <property type="entry name" value="PSI_RLU"/>
    <property type="match status" value="1"/>
</dbReference>
<dbReference type="RefSeq" id="WP_070155181.1">
    <property type="nucleotide sequence ID" value="NZ_MKQS01000022.1"/>
</dbReference>
<dbReference type="GO" id="GO:0000455">
    <property type="term" value="P:enzyme-directed rRNA pseudouridine synthesis"/>
    <property type="evidence" value="ECO:0007669"/>
    <property type="project" value="TreeGrafter"/>
</dbReference>
<dbReference type="PANTHER" id="PTHR21600:SF84">
    <property type="entry name" value="PSEUDOURIDINE SYNTHASE RSUA_RLUA-LIKE DOMAIN-CONTAINING PROTEIN"/>
    <property type="match status" value="1"/>
</dbReference>
<dbReference type="InterPro" id="IPR050188">
    <property type="entry name" value="RluA_PseudoU_synthase"/>
</dbReference>
<protein>
    <submittedName>
        <fullName evidence="2">Pseudouridylate synthase</fullName>
    </submittedName>
</protein>
<sequence length="304" mass="35364">MTLTHSNTFVPPMLDGVSASKLHLPKLSTQPDSIFHYLCTQFAHISIQEWQQRFEDGLVYDAEGKRLNLDTPYSAHQDIYYYRFLAHEFAVPFQHQILFENEHLLVVDKPHFLTMSPTGQYVQETLLVRLKKQTQNEQLTPIHRLDRETAGVVLFSKQRETRAVYQQLFAERQVQKTYHAIAPYQADLSLPCTVQLRMEKGKPFYLMHVVAGTPNSKTEIRLLEHNQTWAKYELKPTTGKQHQLRVHLNSLGIAIKNDPFYPILKHKQADDFSAPLQLLAKHLSFFDPISQQQFHFSAQQELTL</sequence>
<dbReference type="STRING" id="202956.BJN41_11565"/>
<dbReference type="PANTHER" id="PTHR21600">
    <property type="entry name" value="MITOCHONDRIAL RNA PSEUDOURIDINE SYNTHASE"/>
    <property type="match status" value="1"/>
</dbReference>
<dbReference type="Pfam" id="PF00849">
    <property type="entry name" value="PseudoU_synth_2"/>
    <property type="match status" value="1"/>
</dbReference>
<dbReference type="AlphaFoldDB" id="A0A1E8DZR4"/>